<sequence length="284" mass="31035">MNYNEVAKILAESLPYIQKYRGKTIVVKYGGNAMIDEELKKYVINDLVLMKCVGINLVVVHGGGPFISSYLKKLNKESVFIDGLRYTDDETMDIVQMVLSGKINKDLVKLIQSYGGKAIGLCGMDGSMIKAKKLCQKVDLGRVGEITEINTEVIKNSIDSGYIPVISSVALANDNEGVYNINADTCSYKIASALKAQNLILLTDVPGVMTDIKDSSTLISELKLKDISKLYENNIIKGGMLPKINCCVEAIKSGVKSAHIIDGRVPHCLLVELFSKQGIGTMIY</sequence>
<evidence type="ECO:0000256" key="2">
    <source>
        <dbReference type="ARBA" id="ARBA00022571"/>
    </source>
</evidence>
<dbReference type="FunFam" id="3.40.1160.10:FF:000004">
    <property type="entry name" value="Acetylglutamate kinase"/>
    <property type="match status" value="1"/>
</dbReference>
<dbReference type="GO" id="GO:0005737">
    <property type="term" value="C:cytoplasm"/>
    <property type="evidence" value="ECO:0007669"/>
    <property type="project" value="UniProtKB-SubCell"/>
</dbReference>
<dbReference type="SUPFAM" id="SSF53633">
    <property type="entry name" value="Carbamate kinase-like"/>
    <property type="match status" value="1"/>
</dbReference>
<comment type="similarity">
    <text evidence="9">Belongs to the acetylglutamate kinase family. ArgB subfamily.</text>
</comment>
<comment type="pathway">
    <text evidence="1 9">Amino-acid biosynthesis; L-arginine biosynthesis; N(2)-acetyl-L-ornithine from L-glutamate: step 2/4.</text>
</comment>
<feature type="site" description="Transition state stabilizer" evidence="9">
    <location>
        <position position="28"/>
    </location>
</feature>
<dbReference type="InterPro" id="IPR037528">
    <property type="entry name" value="ArgB"/>
</dbReference>
<dbReference type="Proteomes" id="UP000077407">
    <property type="component" value="Unassembled WGS sequence"/>
</dbReference>
<evidence type="ECO:0000256" key="1">
    <source>
        <dbReference type="ARBA" id="ARBA00004828"/>
    </source>
</evidence>
<dbReference type="PRINTS" id="PR00474">
    <property type="entry name" value="GLU5KINASE"/>
</dbReference>
<dbReference type="PATRIC" id="fig|1538.10.peg.745"/>
<dbReference type="GO" id="GO:0042450">
    <property type="term" value="P:L-arginine biosynthetic process via ornithine"/>
    <property type="evidence" value="ECO:0007669"/>
    <property type="project" value="UniProtKB-UniRule"/>
</dbReference>
<feature type="site" description="Transition state stabilizer" evidence="9">
    <location>
        <position position="243"/>
    </location>
</feature>
<evidence type="ECO:0000259" key="10">
    <source>
        <dbReference type="Pfam" id="PF00696"/>
    </source>
</evidence>
<comment type="subcellular location">
    <subcellularLocation>
        <location evidence="9">Cytoplasm</location>
    </subcellularLocation>
</comment>
<feature type="domain" description="Aspartate/glutamate/uridylate kinase" evidence="10">
    <location>
        <begin position="23"/>
        <end position="262"/>
    </location>
</feature>
<organism evidence="11 12">
    <name type="scientific">Clostridium ljungdahlii</name>
    <dbReference type="NCBI Taxonomy" id="1538"/>
    <lineage>
        <taxon>Bacteria</taxon>
        <taxon>Bacillati</taxon>
        <taxon>Bacillota</taxon>
        <taxon>Clostridia</taxon>
        <taxon>Eubacteriales</taxon>
        <taxon>Clostridiaceae</taxon>
        <taxon>Clostridium</taxon>
    </lineage>
</organism>
<comment type="caution">
    <text evidence="11">The sequence shown here is derived from an EMBL/GenBank/DDBJ whole genome shotgun (WGS) entry which is preliminary data.</text>
</comment>
<keyword evidence="2 9" id="KW-0055">Arginine biosynthesis</keyword>
<evidence type="ECO:0000256" key="3">
    <source>
        <dbReference type="ARBA" id="ARBA00022605"/>
    </source>
</evidence>
<evidence type="ECO:0000256" key="8">
    <source>
        <dbReference type="ARBA" id="ARBA00048141"/>
    </source>
</evidence>
<evidence type="ECO:0000256" key="9">
    <source>
        <dbReference type="HAMAP-Rule" id="MF_00082"/>
    </source>
</evidence>
<evidence type="ECO:0000313" key="11">
    <source>
        <dbReference type="EMBL" id="OAA92172.1"/>
    </source>
</evidence>
<keyword evidence="9" id="KW-0963">Cytoplasm</keyword>
<feature type="binding site" evidence="9">
    <location>
        <position position="180"/>
    </location>
    <ligand>
        <name>substrate</name>
    </ligand>
</feature>
<comment type="function">
    <text evidence="9">Catalyzes the ATP-dependent phosphorylation of N-acetyl-L-glutamate.</text>
</comment>
<dbReference type="CDD" id="cd04250">
    <property type="entry name" value="AAK_NAGK-C"/>
    <property type="match status" value="1"/>
</dbReference>
<evidence type="ECO:0000256" key="4">
    <source>
        <dbReference type="ARBA" id="ARBA00022679"/>
    </source>
</evidence>
<dbReference type="InterPro" id="IPR001057">
    <property type="entry name" value="Glu/AcGlu_kinase"/>
</dbReference>
<protein>
    <recommendedName>
        <fullName evidence="9">Acetylglutamate kinase</fullName>
        <ecNumber evidence="9">2.7.2.8</ecNumber>
    </recommendedName>
    <alternativeName>
        <fullName evidence="9">N-acetyl-L-glutamate 5-phosphotransferase</fullName>
    </alternativeName>
    <alternativeName>
        <fullName evidence="9">NAG kinase</fullName>
        <shortName evidence="9">NAGK</shortName>
    </alternativeName>
</protein>
<keyword evidence="7 9" id="KW-0067">ATP-binding</keyword>
<dbReference type="NCBIfam" id="TIGR00761">
    <property type="entry name" value="argB"/>
    <property type="match status" value="1"/>
</dbReference>
<dbReference type="OrthoDB" id="9803155at2"/>
<dbReference type="GO" id="GO:0003991">
    <property type="term" value="F:acetylglutamate kinase activity"/>
    <property type="evidence" value="ECO:0007669"/>
    <property type="project" value="UniProtKB-UniRule"/>
</dbReference>
<proteinExistence type="inferred from homology"/>
<dbReference type="PIRSF" id="PIRSF000728">
    <property type="entry name" value="NAGK"/>
    <property type="match status" value="1"/>
</dbReference>
<feature type="binding site" evidence="9">
    <location>
        <position position="85"/>
    </location>
    <ligand>
        <name>substrate</name>
    </ligand>
</feature>
<dbReference type="EMBL" id="LITT01000002">
    <property type="protein sequence ID" value="OAA92172.1"/>
    <property type="molecule type" value="Genomic_DNA"/>
</dbReference>
<keyword evidence="6 9" id="KW-0418">Kinase</keyword>
<dbReference type="AlphaFoldDB" id="A0A162L7H5"/>
<evidence type="ECO:0000256" key="7">
    <source>
        <dbReference type="ARBA" id="ARBA00022840"/>
    </source>
</evidence>
<dbReference type="InterPro" id="IPR036393">
    <property type="entry name" value="AceGlu_kinase-like_sf"/>
</dbReference>
<evidence type="ECO:0000313" key="12">
    <source>
        <dbReference type="Proteomes" id="UP000077407"/>
    </source>
</evidence>
<reference evidence="11 12" key="1">
    <citation type="journal article" date="2015" name="Biotechnol. Bioeng.">
        <title>Genome sequence and phenotypic characterization of Caulobacter segnis.</title>
        <authorList>
            <person name="Patel S."/>
            <person name="Fletcher B."/>
            <person name="Scott D.C."/>
            <person name="Ely B."/>
        </authorList>
    </citation>
    <scope>NUCLEOTIDE SEQUENCE [LARGE SCALE GENOMIC DNA]</scope>
    <source>
        <strain evidence="11 12">ERI-2</strain>
    </source>
</reference>
<feature type="binding site" evidence="9">
    <location>
        <begin position="63"/>
        <end position="64"/>
    </location>
    <ligand>
        <name>substrate</name>
    </ligand>
</feature>
<dbReference type="EC" id="2.7.2.8" evidence="9"/>
<name>A0A162L7H5_9CLOT</name>
<gene>
    <name evidence="9 11" type="primary">argB</name>
    <name evidence="11" type="ORF">WY13_00261</name>
</gene>
<dbReference type="RefSeq" id="WP_063553907.1">
    <property type="nucleotide sequence ID" value="NZ_LITT01000002.1"/>
</dbReference>
<dbReference type="PANTHER" id="PTHR23342">
    <property type="entry name" value="N-ACETYLGLUTAMATE SYNTHASE"/>
    <property type="match status" value="1"/>
</dbReference>
<dbReference type="InterPro" id="IPR004662">
    <property type="entry name" value="AcgluKinase_fam"/>
</dbReference>
<accession>A0A162L7H5</accession>
<dbReference type="GO" id="GO:0005524">
    <property type="term" value="F:ATP binding"/>
    <property type="evidence" value="ECO:0007669"/>
    <property type="project" value="UniProtKB-UniRule"/>
</dbReference>
<dbReference type="UniPathway" id="UPA00068">
    <property type="reaction ID" value="UER00107"/>
</dbReference>
<dbReference type="Pfam" id="PF00696">
    <property type="entry name" value="AA_kinase"/>
    <property type="match status" value="1"/>
</dbReference>
<keyword evidence="4 9" id="KW-0808">Transferase</keyword>
<evidence type="ECO:0000256" key="5">
    <source>
        <dbReference type="ARBA" id="ARBA00022741"/>
    </source>
</evidence>
<dbReference type="HAMAP" id="MF_00082">
    <property type="entry name" value="ArgB"/>
    <property type="match status" value="1"/>
</dbReference>
<comment type="catalytic activity">
    <reaction evidence="8 9">
        <text>N-acetyl-L-glutamate + ATP = N-acetyl-L-glutamyl 5-phosphate + ADP</text>
        <dbReference type="Rhea" id="RHEA:14629"/>
        <dbReference type="ChEBI" id="CHEBI:30616"/>
        <dbReference type="ChEBI" id="CHEBI:44337"/>
        <dbReference type="ChEBI" id="CHEBI:57936"/>
        <dbReference type="ChEBI" id="CHEBI:456216"/>
        <dbReference type="EC" id="2.7.2.8"/>
    </reaction>
</comment>
<keyword evidence="5 9" id="KW-0547">Nucleotide-binding</keyword>
<dbReference type="PANTHER" id="PTHR23342:SF0">
    <property type="entry name" value="N-ACETYLGLUTAMATE SYNTHASE, MITOCHONDRIAL"/>
    <property type="match status" value="1"/>
</dbReference>
<dbReference type="InterPro" id="IPR041727">
    <property type="entry name" value="NAGK-C"/>
</dbReference>
<dbReference type="Gene3D" id="3.40.1160.10">
    <property type="entry name" value="Acetylglutamate kinase-like"/>
    <property type="match status" value="1"/>
</dbReference>
<dbReference type="InterPro" id="IPR001048">
    <property type="entry name" value="Asp/Glu/Uridylate_kinase"/>
</dbReference>
<keyword evidence="3 9" id="KW-0028">Amino-acid biosynthesis</keyword>
<evidence type="ECO:0000256" key="6">
    <source>
        <dbReference type="ARBA" id="ARBA00022777"/>
    </source>
</evidence>